<evidence type="ECO:0000313" key="2">
    <source>
        <dbReference type="Proteomes" id="UP001062846"/>
    </source>
</evidence>
<comment type="caution">
    <text evidence="1">The sequence shown here is derived from an EMBL/GenBank/DDBJ whole genome shotgun (WGS) entry which is preliminary data.</text>
</comment>
<reference evidence="1" key="1">
    <citation type="submission" date="2022-02" db="EMBL/GenBank/DDBJ databases">
        <title>Plant Genome Project.</title>
        <authorList>
            <person name="Zhang R.-G."/>
        </authorList>
    </citation>
    <scope>NUCLEOTIDE SEQUENCE</scope>
    <source>
        <strain evidence="1">AT1</strain>
    </source>
</reference>
<dbReference type="Proteomes" id="UP001062846">
    <property type="component" value="Chromosome 6"/>
</dbReference>
<protein>
    <submittedName>
        <fullName evidence="1">Uncharacterized protein</fullName>
    </submittedName>
</protein>
<keyword evidence="2" id="KW-1185">Reference proteome</keyword>
<gene>
    <name evidence="1" type="ORF">RHMOL_Rhmol06G0266300</name>
</gene>
<name>A0ACC0NIX1_RHOML</name>
<evidence type="ECO:0000313" key="1">
    <source>
        <dbReference type="EMBL" id="KAI8552428.1"/>
    </source>
</evidence>
<dbReference type="EMBL" id="CM046393">
    <property type="protein sequence ID" value="KAI8552428.1"/>
    <property type="molecule type" value="Genomic_DNA"/>
</dbReference>
<sequence length="554" mass="62380">MELLENELFHLFKLFLGYKQKAKEVGGIQGKWRLTEVQKGHSGFQVPCLVDSWSKHDGSECTRAHPVEVDGGDPNDDADQTKREEDPNDDTCNKFVSVCSTRKEATESSCMNYSLSFDGTLKHEAVDYHSTAFCTALDGFSEYSSGEREREREGERERGFDTVKRERERGDDKGMENKGSSSLNIALIHPDLGIGGAERLIVDAATELASHGHKVHIFTAHHDRTRCFEETLAGTFQVTVYGAFLPRHIFYHLHAVCAYLRCIFVAFCVLFMWPSFDVVLADQVSVVVPLMKLKKSTKVVFYCHFPDLLLAQHTAILRQIYRKPIDFIEEVTTGISLDPGFVIVLFNFLSVNRFERKKNVELAICAFSLLQTLGGDVQGLNVADATLTVVGKSIYFQLEYRRGFDKRLRENVEYLEELKSLADRKGVSHKVKFMTSCSTAERNMLLSQCLCVLYTPKDEHFGIVPLEAMAAYKPVIACSSGGPVETIKNGVTGFLCDPSPREFSSAMEKFIGDPQMAERMGSEARQHVIESFSTKIFGQHLNQILLDVARRKED</sequence>
<accession>A0ACC0NIX1</accession>
<organism evidence="1 2">
    <name type="scientific">Rhododendron molle</name>
    <name type="common">Chinese azalea</name>
    <name type="synonym">Azalea mollis</name>
    <dbReference type="NCBI Taxonomy" id="49168"/>
    <lineage>
        <taxon>Eukaryota</taxon>
        <taxon>Viridiplantae</taxon>
        <taxon>Streptophyta</taxon>
        <taxon>Embryophyta</taxon>
        <taxon>Tracheophyta</taxon>
        <taxon>Spermatophyta</taxon>
        <taxon>Magnoliopsida</taxon>
        <taxon>eudicotyledons</taxon>
        <taxon>Gunneridae</taxon>
        <taxon>Pentapetalae</taxon>
        <taxon>asterids</taxon>
        <taxon>Ericales</taxon>
        <taxon>Ericaceae</taxon>
        <taxon>Ericoideae</taxon>
        <taxon>Rhodoreae</taxon>
        <taxon>Rhododendron</taxon>
    </lineage>
</organism>
<proteinExistence type="predicted"/>